<sequence>MKGQRKYDSGSQTRKTKERRDMVIQSFEGSMDRYVKRKPNQPEHKHANENVNVNVNTSLDENNAYDLNENEHVDVLNKNIDDFNDNTDDLNDLNENEHVDDLNDNIEDLNKNVDDLKDKIYDLCDPGNWKINISLKERDLIVGRGPKGLSSPLTSANQGYNDWRNISCRLMEHEKSGSHMLSMKAWIEKKM</sequence>
<dbReference type="EMBL" id="JANJYI010000004">
    <property type="protein sequence ID" value="KAK2653448.1"/>
    <property type="molecule type" value="Genomic_DNA"/>
</dbReference>
<reference evidence="2" key="1">
    <citation type="journal article" date="2023" name="Plant J.">
        <title>Genome sequences and population genomics provide insights into the demographic history, inbreeding, and mutation load of two 'living fossil' tree species of Dipteronia.</title>
        <authorList>
            <person name="Feng Y."/>
            <person name="Comes H.P."/>
            <person name="Chen J."/>
            <person name="Zhu S."/>
            <person name="Lu R."/>
            <person name="Zhang X."/>
            <person name="Li P."/>
            <person name="Qiu J."/>
            <person name="Olsen K.M."/>
            <person name="Qiu Y."/>
        </authorList>
    </citation>
    <scope>NUCLEOTIDE SEQUENCE</scope>
    <source>
        <strain evidence="2">KIB01</strain>
    </source>
</reference>
<gene>
    <name evidence="2" type="ORF">Ddye_013304</name>
</gene>
<comment type="caution">
    <text evidence="2">The sequence shown here is derived from an EMBL/GenBank/DDBJ whole genome shotgun (WGS) entry which is preliminary data.</text>
</comment>
<accession>A0AAD9X604</accession>
<keyword evidence="3" id="KW-1185">Reference proteome</keyword>
<feature type="region of interest" description="Disordered" evidence="1">
    <location>
        <begin position="1"/>
        <end position="50"/>
    </location>
</feature>
<evidence type="ECO:0000256" key="1">
    <source>
        <dbReference type="SAM" id="MobiDB-lite"/>
    </source>
</evidence>
<dbReference type="Proteomes" id="UP001280121">
    <property type="component" value="Unassembled WGS sequence"/>
</dbReference>
<protein>
    <submittedName>
        <fullName evidence="2">Uncharacterized protein</fullName>
    </submittedName>
</protein>
<evidence type="ECO:0000313" key="2">
    <source>
        <dbReference type="EMBL" id="KAK2653448.1"/>
    </source>
</evidence>
<proteinExistence type="predicted"/>
<feature type="compositionally biased region" description="Basic and acidic residues" evidence="1">
    <location>
        <begin position="30"/>
        <end position="48"/>
    </location>
</feature>
<organism evidence="2 3">
    <name type="scientific">Dipteronia dyeriana</name>
    <dbReference type="NCBI Taxonomy" id="168575"/>
    <lineage>
        <taxon>Eukaryota</taxon>
        <taxon>Viridiplantae</taxon>
        <taxon>Streptophyta</taxon>
        <taxon>Embryophyta</taxon>
        <taxon>Tracheophyta</taxon>
        <taxon>Spermatophyta</taxon>
        <taxon>Magnoliopsida</taxon>
        <taxon>eudicotyledons</taxon>
        <taxon>Gunneridae</taxon>
        <taxon>Pentapetalae</taxon>
        <taxon>rosids</taxon>
        <taxon>malvids</taxon>
        <taxon>Sapindales</taxon>
        <taxon>Sapindaceae</taxon>
        <taxon>Hippocastanoideae</taxon>
        <taxon>Acereae</taxon>
        <taxon>Dipteronia</taxon>
    </lineage>
</organism>
<name>A0AAD9X604_9ROSI</name>
<dbReference type="AlphaFoldDB" id="A0AAD9X604"/>
<evidence type="ECO:0000313" key="3">
    <source>
        <dbReference type="Proteomes" id="UP001280121"/>
    </source>
</evidence>